<dbReference type="RefSeq" id="WP_011645882.1">
    <property type="nucleotide sequence ID" value="NC_008358.1"/>
</dbReference>
<gene>
    <name evidence="1" type="ordered locus">HNE_0855</name>
</gene>
<dbReference type="Pfam" id="PF12917">
    <property type="entry name" value="YfbR-like"/>
    <property type="match status" value="1"/>
</dbReference>
<proteinExistence type="predicted"/>
<dbReference type="STRING" id="228405.HNE_0855"/>
<organism evidence="1 2">
    <name type="scientific">Hyphomonas neptunium (strain ATCC 15444)</name>
    <dbReference type="NCBI Taxonomy" id="228405"/>
    <lineage>
        <taxon>Bacteria</taxon>
        <taxon>Pseudomonadati</taxon>
        <taxon>Pseudomonadota</taxon>
        <taxon>Alphaproteobacteria</taxon>
        <taxon>Hyphomonadales</taxon>
        <taxon>Hyphomonadaceae</taxon>
        <taxon>Hyphomonas</taxon>
    </lineage>
</organism>
<dbReference type="eggNOG" id="COG1896">
    <property type="taxonomic scope" value="Bacteria"/>
</dbReference>
<name>Q0C3W1_HYPNA</name>
<sequence length="203" mass="22803">MKRSVKPPRVWQRMLSGRRLDLAHPSPMDVEIEDIAHGLARVARWNGQTRGEHAFSVAEHSVLVEQIVRKLEPGLPPEAWLTALLHDSPEYVIGDMISPFKALLGESYKDIEARLQEAIHIRFGLKPLTTAKLKKTIKKADHICAWFEAVQLAGFSEAESDGFFGHPPEGMKFRLKPLPAPDAQRLFLKRFEDIQAVIAAEAA</sequence>
<evidence type="ECO:0000313" key="2">
    <source>
        <dbReference type="Proteomes" id="UP000001959"/>
    </source>
</evidence>
<dbReference type="AlphaFoldDB" id="Q0C3W1"/>
<reference evidence="1 2" key="1">
    <citation type="journal article" date="2006" name="J. Bacteriol.">
        <title>Comparative genomic evidence for a close relationship between the dimorphic prosthecate bacteria Hyphomonas neptunium and Caulobacter crescentus.</title>
        <authorList>
            <person name="Badger J.H."/>
            <person name="Hoover T.R."/>
            <person name="Brun Y.V."/>
            <person name="Weiner R.M."/>
            <person name="Laub M.T."/>
            <person name="Alexandre G."/>
            <person name="Mrazek J."/>
            <person name="Ren Q."/>
            <person name="Paulsen I.T."/>
            <person name="Nelson K.E."/>
            <person name="Khouri H.M."/>
            <person name="Radune D."/>
            <person name="Sosa J."/>
            <person name="Dodson R.J."/>
            <person name="Sullivan S.A."/>
            <person name="Rosovitz M.J."/>
            <person name="Madupu R."/>
            <person name="Brinkac L.M."/>
            <person name="Durkin A.S."/>
            <person name="Daugherty S.C."/>
            <person name="Kothari S.P."/>
            <person name="Giglio M.G."/>
            <person name="Zhou L."/>
            <person name="Haft D.H."/>
            <person name="Selengut J.D."/>
            <person name="Davidsen T.M."/>
            <person name="Yang Q."/>
            <person name="Zafar N."/>
            <person name="Ward N.L."/>
        </authorList>
    </citation>
    <scope>NUCLEOTIDE SEQUENCE [LARGE SCALE GENOMIC DNA]</scope>
    <source>
        <strain evidence="1 2">ATCC 15444</strain>
    </source>
</reference>
<evidence type="ECO:0000313" key="1">
    <source>
        <dbReference type="EMBL" id="ABI77312.1"/>
    </source>
</evidence>
<dbReference type="SUPFAM" id="SSF109604">
    <property type="entry name" value="HD-domain/PDEase-like"/>
    <property type="match status" value="1"/>
</dbReference>
<dbReference type="Gene3D" id="1.10.3210.10">
    <property type="entry name" value="Hypothetical protein af1432"/>
    <property type="match status" value="1"/>
</dbReference>
<dbReference type="EMBL" id="CP000158">
    <property type="protein sequence ID" value="ABI77312.1"/>
    <property type="molecule type" value="Genomic_DNA"/>
</dbReference>
<accession>Q0C3W1</accession>
<dbReference type="Proteomes" id="UP000001959">
    <property type="component" value="Chromosome"/>
</dbReference>
<dbReference type="HOGENOM" id="CLU_089999_0_0_5"/>
<protein>
    <submittedName>
        <fullName evidence="1">HD domain protein</fullName>
    </submittedName>
</protein>
<dbReference type="KEGG" id="hne:HNE_0855"/>
<keyword evidence="2" id="KW-1185">Reference proteome</keyword>